<evidence type="ECO:0000256" key="5">
    <source>
        <dbReference type="ARBA" id="ARBA00023136"/>
    </source>
</evidence>
<dbReference type="EMBL" id="SAXX01000011">
    <property type="protein sequence ID" value="TXJ33643.1"/>
    <property type="molecule type" value="Genomic_DNA"/>
</dbReference>
<name>A0A5C8E7R4_9SPIR</name>
<keyword evidence="3 6" id="KW-0812">Transmembrane</keyword>
<organism evidence="8 9">
    <name type="scientific">Brachyspira aalborgi</name>
    <dbReference type="NCBI Taxonomy" id="29522"/>
    <lineage>
        <taxon>Bacteria</taxon>
        <taxon>Pseudomonadati</taxon>
        <taxon>Spirochaetota</taxon>
        <taxon>Spirochaetia</taxon>
        <taxon>Brachyspirales</taxon>
        <taxon>Brachyspiraceae</taxon>
        <taxon>Brachyspira</taxon>
    </lineage>
</organism>
<feature type="transmembrane region" description="Helical" evidence="6">
    <location>
        <begin position="323"/>
        <end position="342"/>
    </location>
</feature>
<comment type="caution">
    <text evidence="8">The sequence shown here is derived from an EMBL/GenBank/DDBJ whole genome shotgun (WGS) entry which is preliminary data.</text>
</comment>
<dbReference type="GO" id="GO:0022857">
    <property type="term" value="F:transmembrane transporter activity"/>
    <property type="evidence" value="ECO:0007669"/>
    <property type="project" value="InterPro"/>
</dbReference>
<dbReference type="PANTHER" id="PTHR43124:SF3">
    <property type="entry name" value="CHLORAMPHENICOL EFFLUX PUMP RV0191"/>
    <property type="match status" value="1"/>
</dbReference>
<evidence type="ECO:0000259" key="7">
    <source>
        <dbReference type="PROSITE" id="PS50850"/>
    </source>
</evidence>
<feature type="domain" description="Major facilitator superfamily (MFS) profile" evidence="7">
    <location>
        <begin position="1"/>
        <end position="374"/>
    </location>
</feature>
<feature type="transmembrane region" description="Helical" evidence="6">
    <location>
        <begin position="287"/>
        <end position="311"/>
    </location>
</feature>
<dbReference type="InterPro" id="IPR036259">
    <property type="entry name" value="MFS_trans_sf"/>
</dbReference>
<protein>
    <submittedName>
        <fullName evidence="8">MFS transporter</fullName>
    </submittedName>
</protein>
<keyword evidence="4 6" id="KW-1133">Transmembrane helix</keyword>
<feature type="transmembrane region" description="Helical" evidence="6">
    <location>
        <begin position="126"/>
        <end position="149"/>
    </location>
</feature>
<gene>
    <name evidence="8" type="ORF">EPJ69_04490</name>
</gene>
<dbReference type="SUPFAM" id="SSF103473">
    <property type="entry name" value="MFS general substrate transporter"/>
    <property type="match status" value="1"/>
</dbReference>
<evidence type="ECO:0000256" key="3">
    <source>
        <dbReference type="ARBA" id="ARBA00022692"/>
    </source>
</evidence>
<keyword evidence="5 6" id="KW-0472">Membrane</keyword>
<feature type="transmembrane region" description="Helical" evidence="6">
    <location>
        <begin position="263"/>
        <end position="281"/>
    </location>
</feature>
<dbReference type="InterPro" id="IPR020846">
    <property type="entry name" value="MFS_dom"/>
</dbReference>
<evidence type="ECO:0000256" key="1">
    <source>
        <dbReference type="ARBA" id="ARBA00004651"/>
    </source>
</evidence>
<dbReference type="InterPro" id="IPR050189">
    <property type="entry name" value="MFS_Efflux_Transporters"/>
</dbReference>
<feature type="transmembrane region" description="Helical" evidence="6">
    <location>
        <begin position="68"/>
        <end position="87"/>
    </location>
</feature>
<dbReference type="Proteomes" id="UP000324707">
    <property type="component" value="Unassembled WGS sequence"/>
</dbReference>
<feature type="transmembrane region" description="Helical" evidence="6">
    <location>
        <begin position="93"/>
        <end position="114"/>
    </location>
</feature>
<feature type="transmembrane region" description="Helical" evidence="6">
    <location>
        <begin position="235"/>
        <end position="256"/>
    </location>
</feature>
<comment type="subcellular location">
    <subcellularLocation>
        <location evidence="1">Cell membrane</location>
        <topology evidence="1">Multi-pass membrane protein</topology>
    </subcellularLocation>
</comment>
<dbReference type="Pfam" id="PF07690">
    <property type="entry name" value="MFS_1"/>
    <property type="match status" value="1"/>
</dbReference>
<evidence type="ECO:0000256" key="6">
    <source>
        <dbReference type="SAM" id="Phobius"/>
    </source>
</evidence>
<dbReference type="Gene3D" id="1.20.1250.20">
    <property type="entry name" value="MFS general substrate transporter like domains"/>
    <property type="match status" value="2"/>
</dbReference>
<dbReference type="AlphaFoldDB" id="A0A5C8E7R4"/>
<accession>A0A5C8E7R4</accession>
<evidence type="ECO:0000256" key="2">
    <source>
        <dbReference type="ARBA" id="ARBA00022475"/>
    </source>
</evidence>
<reference evidence="8 9" key="1">
    <citation type="journal article" date="1992" name="Lakartidningen">
        <title>[Penicillin V and not amoxicillin is the first choice preparation in acute otitis].</title>
        <authorList>
            <person name="Kamme C."/>
            <person name="Lundgren K."/>
            <person name="Prellner K."/>
        </authorList>
    </citation>
    <scope>NUCLEOTIDE SEQUENCE [LARGE SCALE GENOMIC DNA]</scope>
    <source>
        <strain evidence="8 9">PC5538III-lc</strain>
    </source>
</reference>
<sequence length="397" mass="45303">MIILIYSLPFILYLCSGIFSTVLVINLSYSGESAFFISLLAVFYGMGMMVCAGIFSKLKISKKFYPKLLYIEACMQAIISFLCIFFMNWQIALLYSFFYGANVTIFFVCFQSLLDSISKDLPIRISVGLFIFSWTFGLAIGPIISGLIYELNPNIGFIIVILMSILMFILFYMSRHLHLKNNKHKWEEAFTRAPRYKVYIGWLILFVGASVLHTLRFMFIDYGIKEIGLSKELASFLSGSLAGFMAIGSLISAFYIKFLERKRVFTIIGLLTPIALSIILITNNSYLLLMSFLFLGLVSGFGYFFGLYYALADQENSTSNVAVNEALTGIAALIMPFIFGYIASNLSYFMAFLFMMIISLICYTIAIYTMWQKKRTAMLKEKFNNLVKRIDDNYRNK</sequence>
<dbReference type="PROSITE" id="PS50850">
    <property type="entry name" value="MFS"/>
    <property type="match status" value="1"/>
</dbReference>
<feature type="transmembrane region" description="Helical" evidence="6">
    <location>
        <begin position="196"/>
        <end position="215"/>
    </location>
</feature>
<evidence type="ECO:0000313" key="9">
    <source>
        <dbReference type="Proteomes" id="UP000324707"/>
    </source>
</evidence>
<feature type="transmembrane region" description="Helical" evidence="6">
    <location>
        <begin position="348"/>
        <end position="371"/>
    </location>
</feature>
<dbReference type="GO" id="GO:0005886">
    <property type="term" value="C:plasma membrane"/>
    <property type="evidence" value="ECO:0007669"/>
    <property type="project" value="UniProtKB-SubCell"/>
</dbReference>
<dbReference type="InterPro" id="IPR011701">
    <property type="entry name" value="MFS"/>
</dbReference>
<feature type="transmembrane region" description="Helical" evidence="6">
    <location>
        <begin position="35"/>
        <end position="56"/>
    </location>
</feature>
<evidence type="ECO:0000313" key="8">
    <source>
        <dbReference type="EMBL" id="TXJ33643.1"/>
    </source>
</evidence>
<proteinExistence type="predicted"/>
<evidence type="ECO:0000256" key="4">
    <source>
        <dbReference type="ARBA" id="ARBA00022989"/>
    </source>
</evidence>
<keyword evidence="2" id="KW-1003">Cell membrane</keyword>
<dbReference type="RefSeq" id="WP_147736355.1">
    <property type="nucleotide sequence ID" value="NZ_CATXRK010000007.1"/>
</dbReference>
<dbReference type="PANTHER" id="PTHR43124">
    <property type="entry name" value="PURINE EFFLUX PUMP PBUE"/>
    <property type="match status" value="1"/>
</dbReference>
<feature type="transmembrane region" description="Helical" evidence="6">
    <location>
        <begin position="155"/>
        <end position="175"/>
    </location>
</feature>
<feature type="transmembrane region" description="Helical" evidence="6">
    <location>
        <begin position="7"/>
        <end position="29"/>
    </location>
</feature>